<dbReference type="PANTHER" id="PTHR48047">
    <property type="entry name" value="GLYCOSYLTRANSFERASE"/>
    <property type="match status" value="1"/>
</dbReference>
<feature type="region of interest" description="Disordered" evidence="4">
    <location>
        <begin position="188"/>
        <end position="228"/>
    </location>
</feature>
<comment type="similarity">
    <text evidence="1">Belongs to the UDP-glycosyltransferase family.</text>
</comment>
<sequence>MEGIGEIFAVPFFGQGHFLPFMELCRQFCSMQYKTTLIISSDLTSSVPASLLHHELFSLAEFTRPLPPLPTKGPKPRPGSGLNPIQIHFQKMGDFIESLLESRPKEPDPSRPIFSVVDNLMCWSKGIFMKFQLPVVAFFAFAAVDVALEYAAWKADVENLQPGVTRVLPGLPEYMAFNYSDLTIRRNSHPNPFKNDDKGAKSFGSVEQAPDLPDRKKKSFPTEPGDEPAWVDDTKGAVAFFINSCHELEGVFIDYISTQIGVPVWAVGPLLPEEYWKWNHTSIFADSGIRPNRKSNYSEQQVMQWLDEKPRRSVIYVSFGSQITPKLEEHDEIANALEELNRPFIWVLQTGSDVVLEYYPSGLETKVGNRGLIIQGWAPQLLILNHPSVGGCLTHSGWNSAMEAIGRGIPTLAWPIRGDQFYNAKSIESHLKVGYIISKRDDTSEIITKNTIIQGIDRLMDDEGVHERAEALGKKVFKQGFPASSVASLTAFKDFTSRFAA</sequence>
<evidence type="ECO:0000256" key="2">
    <source>
        <dbReference type="ARBA" id="ARBA00022676"/>
    </source>
</evidence>
<dbReference type="FunFam" id="3.40.50.2000:FF:000060">
    <property type="entry name" value="Glycosyltransferase"/>
    <property type="match status" value="1"/>
</dbReference>
<dbReference type="GO" id="GO:0016757">
    <property type="term" value="F:glycosyltransferase activity"/>
    <property type="evidence" value="ECO:0007669"/>
    <property type="project" value="UniProtKB-KW"/>
</dbReference>
<dbReference type="Gene3D" id="3.40.50.2000">
    <property type="entry name" value="Glycogen Phosphorylase B"/>
    <property type="match status" value="2"/>
</dbReference>
<proteinExistence type="inferred from homology"/>
<evidence type="ECO:0000313" key="6">
    <source>
        <dbReference type="Proteomes" id="UP001630127"/>
    </source>
</evidence>
<gene>
    <name evidence="5" type="ORF">ACH5RR_039163</name>
</gene>
<keyword evidence="3" id="KW-0808">Transferase</keyword>
<keyword evidence="2" id="KW-0328">Glycosyltransferase</keyword>
<dbReference type="Proteomes" id="UP001630127">
    <property type="component" value="Unassembled WGS sequence"/>
</dbReference>
<dbReference type="InterPro" id="IPR002213">
    <property type="entry name" value="UDP_glucos_trans"/>
</dbReference>
<reference evidence="5 6" key="1">
    <citation type="submission" date="2024-11" db="EMBL/GenBank/DDBJ databases">
        <title>A near-complete genome assembly of Cinchona calisaya.</title>
        <authorList>
            <person name="Lian D.C."/>
            <person name="Zhao X.W."/>
            <person name="Wei L."/>
        </authorList>
    </citation>
    <scope>NUCLEOTIDE SEQUENCE [LARGE SCALE GENOMIC DNA]</scope>
    <source>
        <tissue evidence="5">Nenye</tissue>
    </source>
</reference>
<evidence type="ECO:0000313" key="5">
    <source>
        <dbReference type="EMBL" id="KAL3500070.1"/>
    </source>
</evidence>
<evidence type="ECO:0008006" key="7">
    <source>
        <dbReference type="Google" id="ProtNLM"/>
    </source>
</evidence>
<dbReference type="GO" id="GO:0016138">
    <property type="term" value="P:glycoside biosynthetic process"/>
    <property type="evidence" value="ECO:0007669"/>
    <property type="project" value="UniProtKB-ARBA"/>
</dbReference>
<dbReference type="Pfam" id="PF00201">
    <property type="entry name" value="UDPGT"/>
    <property type="match status" value="1"/>
</dbReference>
<dbReference type="SUPFAM" id="SSF53756">
    <property type="entry name" value="UDP-Glycosyltransferase/glycogen phosphorylase"/>
    <property type="match status" value="1"/>
</dbReference>
<name>A0ABD2Y1J9_9GENT</name>
<accession>A0ABD2Y1J9</accession>
<dbReference type="EMBL" id="JBJUIK010000016">
    <property type="protein sequence ID" value="KAL3500070.1"/>
    <property type="molecule type" value="Genomic_DNA"/>
</dbReference>
<evidence type="ECO:0000256" key="1">
    <source>
        <dbReference type="ARBA" id="ARBA00009995"/>
    </source>
</evidence>
<dbReference type="CDD" id="cd03784">
    <property type="entry name" value="GT1_Gtf-like"/>
    <property type="match status" value="1"/>
</dbReference>
<evidence type="ECO:0000256" key="4">
    <source>
        <dbReference type="SAM" id="MobiDB-lite"/>
    </source>
</evidence>
<protein>
    <recommendedName>
        <fullName evidence="7">Glycosyltransferase</fullName>
    </recommendedName>
</protein>
<dbReference type="PANTHER" id="PTHR48047:SF187">
    <property type="entry name" value="CROCETIN GLUCOSYLTRANSFERASE 3-LIKE"/>
    <property type="match status" value="1"/>
</dbReference>
<evidence type="ECO:0000256" key="3">
    <source>
        <dbReference type="ARBA" id="ARBA00022679"/>
    </source>
</evidence>
<comment type="caution">
    <text evidence="5">The sequence shown here is derived from an EMBL/GenBank/DDBJ whole genome shotgun (WGS) entry which is preliminary data.</text>
</comment>
<keyword evidence="6" id="KW-1185">Reference proteome</keyword>
<dbReference type="AlphaFoldDB" id="A0ABD2Y1J9"/>
<organism evidence="5 6">
    <name type="scientific">Cinchona calisaya</name>
    <dbReference type="NCBI Taxonomy" id="153742"/>
    <lineage>
        <taxon>Eukaryota</taxon>
        <taxon>Viridiplantae</taxon>
        <taxon>Streptophyta</taxon>
        <taxon>Embryophyta</taxon>
        <taxon>Tracheophyta</taxon>
        <taxon>Spermatophyta</taxon>
        <taxon>Magnoliopsida</taxon>
        <taxon>eudicotyledons</taxon>
        <taxon>Gunneridae</taxon>
        <taxon>Pentapetalae</taxon>
        <taxon>asterids</taxon>
        <taxon>lamiids</taxon>
        <taxon>Gentianales</taxon>
        <taxon>Rubiaceae</taxon>
        <taxon>Cinchonoideae</taxon>
        <taxon>Cinchoneae</taxon>
        <taxon>Cinchona</taxon>
    </lineage>
</organism>